<dbReference type="eggNOG" id="ENOG5031DQX">
    <property type="taxonomic scope" value="Bacteria"/>
</dbReference>
<name>H7EL49_9SPIR</name>
<dbReference type="AlphaFoldDB" id="H7EL49"/>
<gene>
    <name evidence="1" type="ORF">TresaDRAFT_1063</name>
</gene>
<dbReference type="RefSeq" id="WP_002704540.1">
    <property type="nucleotide sequence ID" value="NZ_AGRW01000047.1"/>
</dbReference>
<dbReference type="STRING" id="907348.TresaDRAFT_1063"/>
<keyword evidence="2" id="KW-1185">Reference proteome</keyword>
<evidence type="ECO:0000313" key="2">
    <source>
        <dbReference type="Proteomes" id="UP000003571"/>
    </source>
</evidence>
<protein>
    <recommendedName>
        <fullName evidence="3">Sel1 domain protein repeat-containing protein</fullName>
    </recommendedName>
</protein>
<sequence>MEISTNEWNSYIESMKNALAEKAYWQEELDACLDMAEDAKNGDEDALLDLAVYKMDHGIDFEESLSFVDEKAGQGDVYALTRLGFLYCTGVSNSFDDSKKSLIEIDDATNEEKSNSYFEKASELGGVRAMAALVNHIWVYRNQDSDDSESEDDSVHLTAEDFVKAEKLALKAIDIYENQKEKCDVPDSIIALLMGWLSDLYASKNPLSPIFSQEKAEYWKNRSDKLSQELKESSEEIQQ</sequence>
<comment type="caution">
    <text evidence="1">The sequence shown here is derived from an EMBL/GenBank/DDBJ whole genome shotgun (WGS) entry which is preliminary data.</text>
</comment>
<accession>H7EL49</accession>
<evidence type="ECO:0000313" key="1">
    <source>
        <dbReference type="EMBL" id="EIC01774.1"/>
    </source>
</evidence>
<dbReference type="PATRIC" id="fig|907348.3.peg.1632"/>
<dbReference type="SUPFAM" id="SSF81901">
    <property type="entry name" value="HCP-like"/>
    <property type="match status" value="1"/>
</dbReference>
<dbReference type="InterPro" id="IPR011990">
    <property type="entry name" value="TPR-like_helical_dom_sf"/>
</dbReference>
<proteinExistence type="predicted"/>
<dbReference type="Gene3D" id="1.25.40.10">
    <property type="entry name" value="Tetratricopeptide repeat domain"/>
    <property type="match status" value="1"/>
</dbReference>
<organism evidence="1 2">
    <name type="scientific">Treponema saccharophilum DSM 2985</name>
    <dbReference type="NCBI Taxonomy" id="907348"/>
    <lineage>
        <taxon>Bacteria</taxon>
        <taxon>Pseudomonadati</taxon>
        <taxon>Spirochaetota</taxon>
        <taxon>Spirochaetia</taxon>
        <taxon>Spirochaetales</taxon>
        <taxon>Treponemataceae</taxon>
        <taxon>Treponema</taxon>
    </lineage>
</organism>
<evidence type="ECO:0008006" key="3">
    <source>
        <dbReference type="Google" id="ProtNLM"/>
    </source>
</evidence>
<dbReference type="EMBL" id="AGRW01000047">
    <property type="protein sequence ID" value="EIC01774.1"/>
    <property type="molecule type" value="Genomic_DNA"/>
</dbReference>
<dbReference type="Proteomes" id="UP000003571">
    <property type="component" value="Unassembled WGS sequence"/>
</dbReference>
<reference evidence="1 2" key="1">
    <citation type="submission" date="2011-09" db="EMBL/GenBank/DDBJ databases">
        <title>The draft genome of Treponema saccharophilum DSM 2985.</title>
        <authorList>
            <consortium name="US DOE Joint Genome Institute (JGI-PGF)"/>
            <person name="Lucas S."/>
            <person name="Copeland A."/>
            <person name="Lapidus A."/>
            <person name="Glavina del Rio T."/>
            <person name="Dalin E."/>
            <person name="Tice H."/>
            <person name="Bruce D."/>
            <person name="Goodwin L."/>
            <person name="Pitluck S."/>
            <person name="Peters L."/>
            <person name="Kyrpides N."/>
            <person name="Mavromatis K."/>
            <person name="Ivanova N."/>
            <person name="Markowitz V."/>
            <person name="Cheng J.-F."/>
            <person name="Hugenholtz P."/>
            <person name="Woyke T."/>
            <person name="Wu D."/>
            <person name="Gronow S."/>
            <person name="Wellnitz S."/>
            <person name="Brambilla E."/>
            <person name="Klenk H.-P."/>
            <person name="Eisen J.A."/>
        </authorList>
    </citation>
    <scope>NUCLEOTIDE SEQUENCE [LARGE SCALE GENOMIC DNA]</scope>
    <source>
        <strain evidence="1 2">DSM 2985</strain>
    </source>
</reference>